<dbReference type="InterPro" id="IPR044217">
    <property type="entry name" value="CLPT1/2"/>
</dbReference>
<sequence>MFERFTDEARQVVKLAQESARRLNHRFIGTEHILLGLLDQPQSLSAGALGRHGLDHERAYRAVADLIPRTSKDALDADALETIGIDLSVIREKVEAAFGPGALDRPPLRDHRGGLVSGRHLSFSSRAKKVLELSLREALALKHKYIGDGHILLGLLREGEGLASRVLADAGVDSAVLRQEVVRELGTRRTPG</sequence>
<dbReference type="RefSeq" id="WP_184753851.1">
    <property type="nucleotide sequence ID" value="NZ_JACHJU010000001.1"/>
</dbReference>
<dbReference type="GO" id="GO:0005524">
    <property type="term" value="F:ATP binding"/>
    <property type="evidence" value="ECO:0007669"/>
    <property type="project" value="UniProtKB-KW"/>
</dbReference>
<dbReference type="GO" id="GO:0008233">
    <property type="term" value="F:peptidase activity"/>
    <property type="evidence" value="ECO:0007669"/>
    <property type="project" value="UniProtKB-KW"/>
</dbReference>
<evidence type="ECO:0000256" key="1">
    <source>
        <dbReference type="PROSITE-ProRule" id="PRU01251"/>
    </source>
</evidence>
<dbReference type="EMBL" id="JACHJU010000001">
    <property type="protein sequence ID" value="MBB4937481.1"/>
    <property type="molecule type" value="Genomic_DNA"/>
</dbReference>
<keyword evidence="3" id="KW-0645">Protease</keyword>
<dbReference type="PANTHER" id="PTHR47016:SF5">
    <property type="entry name" value="CLP DOMAIN SUPERFAMILY PROTEIN"/>
    <property type="match status" value="1"/>
</dbReference>
<keyword evidence="1" id="KW-0677">Repeat</keyword>
<feature type="domain" description="Clp R" evidence="2">
    <location>
        <begin position="2"/>
        <end position="187"/>
    </location>
</feature>
<name>A0A7W7RU21_9ACTN</name>
<evidence type="ECO:0000313" key="3">
    <source>
        <dbReference type="EMBL" id="MBB4937481.1"/>
    </source>
</evidence>
<evidence type="ECO:0000313" key="4">
    <source>
        <dbReference type="Proteomes" id="UP000534286"/>
    </source>
</evidence>
<comment type="caution">
    <text evidence="3">The sequence shown here is derived from an EMBL/GenBank/DDBJ whole genome shotgun (WGS) entry which is preliminary data.</text>
</comment>
<dbReference type="PROSITE" id="PS51903">
    <property type="entry name" value="CLP_R"/>
    <property type="match status" value="1"/>
</dbReference>
<reference evidence="3 4" key="1">
    <citation type="submission" date="2020-08" db="EMBL/GenBank/DDBJ databases">
        <title>Sequencing the genomes of 1000 actinobacteria strains.</title>
        <authorList>
            <person name="Klenk H.-P."/>
        </authorList>
    </citation>
    <scope>NUCLEOTIDE SEQUENCE [LARGE SCALE GENOMIC DNA]</scope>
    <source>
        <strain evidence="3 4">DSM 43023</strain>
    </source>
</reference>
<keyword evidence="3" id="KW-0547">Nucleotide-binding</keyword>
<organism evidence="3 4">
    <name type="scientific">Streptosporangium album</name>
    <dbReference type="NCBI Taxonomy" id="47479"/>
    <lineage>
        <taxon>Bacteria</taxon>
        <taxon>Bacillati</taxon>
        <taxon>Actinomycetota</taxon>
        <taxon>Actinomycetes</taxon>
        <taxon>Streptosporangiales</taxon>
        <taxon>Streptosporangiaceae</taxon>
        <taxon>Streptosporangium</taxon>
    </lineage>
</organism>
<proteinExistence type="predicted"/>
<dbReference type="Gene3D" id="1.10.1780.10">
    <property type="entry name" value="Clp, N-terminal domain"/>
    <property type="match status" value="2"/>
</dbReference>
<dbReference type="PANTHER" id="PTHR47016">
    <property type="entry name" value="ATP-DEPENDENT CLP PROTEASE ATP-BINDING SUBUNIT CLPT1, CHLOROPLASTIC"/>
    <property type="match status" value="1"/>
</dbReference>
<dbReference type="AlphaFoldDB" id="A0A7W7RU21"/>
<dbReference type="InterPro" id="IPR036628">
    <property type="entry name" value="Clp_N_dom_sf"/>
</dbReference>
<keyword evidence="3" id="KW-0378">Hydrolase</keyword>
<dbReference type="InterPro" id="IPR004176">
    <property type="entry name" value="Clp_R_N"/>
</dbReference>
<protein>
    <submittedName>
        <fullName evidence="3">ATP-dependent Clp protease ATP-binding subunit ClpA</fullName>
    </submittedName>
</protein>
<dbReference type="Pfam" id="PF02861">
    <property type="entry name" value="Clp_N"/>
    <property type="match status" value="2"/>
</dbReference>
<keyword evidence="4" id="KW-1185">Reference proteome</keyword>
<dbReference type="Proteomes" id="UP000534286">
    <property type="component" value="Unassembled WGS sequence"/>
</dbReference>
<accession>A0A7W7RU21</accession>
<dbReference type="SUPFAM" id="SSF81923">
    <property type="entry name" value="Double Clp-N motif"/>
    <property type="match status" value="2"/>
</dbReference>
<dbReference type="GO" id="GO:0006508">
    <property type="term" value="P:proteolysis"/>
    <property type="evidence" value="ECO:0007669"/>
    <property type="project" value="UniProtKB-KW"/>
</dbReference>
<gene>
    <name evidence="3" type="ORF">FHR32_001786</name>
</gene>
<keyword evidence="3" id="KW-0067">ATP-binding</keyword>
<evidence type="ECO:0000259" key="2">
    <source>
        <dbReference type="PROSITE" id="PS51903"/>
    </source>
</evidence>